<proteinExistence type="predicted"/>
<evidence type="ECO:0000313" key="4">
    <source>
        <dbReference type="Proteomes" id="UP000608450"/>
    </source>
</evidence>
<dbReference type="RefSeq" id="WP_024763316.1">
    <property type="nucleotide sequence ID" value="NZ_CAMIIC010000061.1"/>
</dbReference>
<sequence length="117" mass="13608">MKYLTPEQMAKPRKRRLLKKLRLGEFQEFGFSLEVNYTGDLDDVLDQWIAFVESEGWVFVGGATEDGEFTGYLCLNDVGSLTEADRETTRLWLEKQSWVKSFELGELSDCWHGLFEE</sequence>
<dbReference type="EMBL" id="JADTFC010000020">
    <property type="protein sequence ID" value="MBG6287899.1"/>
    <property type="molecule type" value="Genomic_DNA"/>
</dbReference>
<reference evidence="1 4" key="2">
    <citation type="submission" date="2020-11" db="EMBL/GenBank/DDBJ databases">
        <title>Enhanced detection system for hospital associated transmission using whole genome sequencing surveillance.</title>
        <authorList>
            <person name="Harrison L.H."/>
            <person name="Van Tyne D."/>
            <person name="Marsh J.W."/>
            <person name="Griffith M.P."/>
            <person name="Snyder D.J."/>
            <person name="Cooper V.S."/>
            <person name="Mustapha M."/>
        </authorList>
    </citation>
    <scope>NUCLEOTIDE SEQUENCE [LARGE SCALE GENOMIC DNA]</scope>
    <source>
        <strain evidence="1 4">PSA00705</strain>
    </source>
</reference>
<dbReference type="KEGG" id="pnt:G5B91_12760"/>
<dbReference type="PANTHER" id="PTHR38778:SF1">
    <property type="entry name" value="CYTOPLASMIC PROTEIN"/>
    <property type="match status" value="1"/>
</dbReference>
<dbReference type="EMBL" id="CP049140">
    <property type="protein sequence ID" value="QIE87090.1"/>
    <property type="molecule type" value="Genomic_DNA"/>
</dbReference>
<protein>
    <submittedName>
        <fullName evidence="2">DUF469 family protein</fullName>
    </submittedName>
</protein>
<name>A0A6G6IW98_PSENT</name>
<dbReference type="InterPro" id="IPR007416">
    <property type="entry name" value="YggL_50S_bp"/>
</dbReference>
<dbReference type="AlphaFoldDB" id="A0A6G6IW98"/>
<reference evidence="2 3" key="1">
    <citation type="submission" date="2020-02" db="EMBL/GenBank/DDBJ databases">
        <title>Integrative conjugative elements (ICEs) and plasmids drive adaptation of Pseudomonas nitroreducens strain HBP1 to wastewater environment.</title>
        <authorList>
            <person name="Sentchilo V."/>
            <person name="Carraro N."/>
            <person name="Bertelli C."/>
            <person name="van der Meer J.R."/>
        </authorList>
    </citation>
    <scope>NUCLEOTIDE SEQUENCE [LARGE SCALE GENOMIC DNA]</scope>
    <source>
        <strain evidence="2 3">HBP1</strain>
    </source>
</reference>
<evidence type="ECO:0000313" key="3">
    <source>
        <dbReference type="Proteomes" id="UP000501063"/>
    </source>
</evidence>
<dbReference type="GO" id="GO:0005829">
    <property type="term" value="C:cytosol"/>
    <property type="evidence" value="ECO:0007669"/>
    <property type="project" value="TreeGrafter"/>
</dbReference>
<keyword evidence="4" id="KW-1185">Reference proteome</keyword>
<evidence type="ECO:0000313" key="2">
    <source>
        <dbReference type="EMBL" id="QIE87090.1"/>
    </source>
</evidence>
<accession>A0A6G6IW98</accession>
<gene>
    <name evidence="2" type="ORF">G5B91_12760</name>
    <name evidence="1" type="ORF">I5I61_10630</name>
</gene>
<organism evidence="2 3">
    <name type="scientific">Pseudomonas nitroreducens</name>
    <dbReference type="NCBI Taxonomy" id="46680"/>
    <lineage>
        <taxon>Bacteria</taxon>
        <taxon>Pseudomonadati</taxon>
        <taxon>Pseudomonadota</taxon>
        <taxon>Gammaproteobacteria</taxon>
        <taxon>Pseudomonadales</taxon>
        <taxon>Pseudomonadaceae</taxon>
        <taxon>Pseudomonas</taxon>
    </lineage>
</organism>
<dbReference type="Pfam" id="PF04320">
    <property type="entry name" value="YggL_50S_bp"/>
    <property type="match status" value="1"/>
</dbReference>
<dbReference type="GeneID" id="300409672"/>
<dbReference type="Proteomes" id="UP000608450">
    <property type="component" value="Unassembled WGS sequence"/>
</dbReference>
<dbReference type="PANTHER" id="PTHR38778">
    <property type="entry name" value="CYTOPLASMIC PROTEIN-RELATED"/>
    <property type="match status" value="1"/>
</dbReference>
<dbReference type="Proteomes" id="UP000501063">
    <property type="component" value="Chromosome"/>
</dbReference>
<evidence type="ECO:0000313" key="1">
    <source>
        <dbReference type="EMBL" id="MBG6287899.1"/>
    </source>
</evidence>